<dbReference type="EMBL" id="AP024749">
    <property type="protein sequence ID" value="BCY29277.1"/>
    <property type="molecule type" value="Genomic_DNA"/>
</dbReference>
<feature type="transmembrane region" description="Helical" evidence="1">
    <location>
        <begin position="87"/>
        <end position="108"/>
    </location>
</feature>
<gene>
    <name evidence="3" type="ORF">KK2020170_21450</name>
</gene>
<name>A0ABN6I0U1_9FLAO</name>
<keyword evidence="1" id="KW-0472">Membrane</keyword>
<evidence type="ECO:0000313" key="3">
    <source>
        <dbReference type="EMBL" id="BCY29277.1"/>
    </source>
</evidence>
<keyword evidence="1" id="KW-1133">Transmembrane helix</keyword>
<sequence>MQKIFSAIRILISITIIAVLFRLMHWPNSMYLFLIGLGGIFILYPIRFYLKKDKVVLDYIKLIFVELFCFTRFIKIHHLLKIDTLEIITDIIGIIWILFEIFNFINNIKPEYKPILPKFNFNYIFALIILLGAIFKLMHWPYANILLVIGLILLALFLIYDALKQKS</sequence>
<dbReference type="Proteomes" id="UP000825258">
    <property type="component" value="Chromosome"/>
</dbReference>
<proteinExistence type="predicted"/>
<evidence type="ECO:0000256" key="1">
    <source>
        <dbReference type="SAM" id="Phobius"/>
    </source>
</evidence>
<feature type="transmembrane region" description="Helical" evidence="1">
    <location>
        <begin position="30"/>
        <end position="50"/>
    </location>
</feature>
<feature type="transmembrane region" description="Helical" evidence="1">
    <location>
        <begin position="62"/>
        <end position="81"/>
    </location>
</feature>
<feature type="transmembrane region" description="Helical" evidence="1">
    <location>
        <begin position="7"/>
        <end position="24"/>
    </location>
</feature>
<feature type="transmembrane region" description="Helical" evidence="1">
    <location>
        <begin position="120"/>
        <end position="139"/>
    </location>
</feature>
<evidence type="ECO:0000313" key="4">
    <source>
        <dbReference type="Proteomes" id="UP000825258"/>
    </source>
</evidence>
<dbReference type="Pfam" id="PF22827">
    <property type="entry name" value="GldL_N"/>
    <property type="match status" value="1"/>
</dbReference>
<reference evidence="3 4" key="1">
    <citation type="submission" date="2021-06" db="EMBL/GenBank/DDBJ databases">
        <title>Whole genome sequences of Flavobacterium sp. KK2020170 and assembly.</title>
        <authorList>
            <person name="Kitahara K."/>
            <person name="Miyoshi S."/>
            <person name="Uesaka K."/>
        </authorList>
    </citation>
    <scope>NUCLEOTIDE SEQUENCE [LARGE SCALE GENOMIC DNA]</scope>
    <source>
        <strain evidence="3 4">KK2020170</strain>
    </source>
</reference>
<organism evidence="3 4">
    <name type="scientific">Flavobacterium okayamense</name>
    <dbReference type="NCBI Taxonomy" id="2830782"/>
    <lineage>
        <taxon>Bacteria</taxon>
        <taxon>Pseudomonadati</taxon>
        <taxon>Bacteroidota</taxon>
        <taxon>Flavobacteriia</taxon>
        <taxon>Flavobacteriales</taxon>
        <taxon>Flavobacteriaceae</taxon>
        <taxon>Flavobacterium</taxon>
    </lineage>
</organism>
<feature type="transmembrane region" description="Helical" evidence="1">
    <location>
        <begin position="145"/>
        <end position="163"/>
    </location>
</feature>
<feature type="domain" description="Gliding motility protein GldL-like N-terminal" evidence="2">
    <location>
        <begin position="124"/>
        <end position="160"/>
    </location>
</feature>
<keyword evidence="1" id="KW-0812">Transmembrane</keyword>
<dbReference type="RefSeq" id="WP_221260050.1">
    <property type="nucleotide sequence ID" value="NZ_AP024749.1"/>
</dbReference>
<evidence type="ECO:0000259" key="2">
    <source>
        <dbReference type="Pfam" id="PF22827"/>
    </source>
</evidence>
<dbReference type="InterPro" id="IPR055087">
    <property type="entry name" value="GldL-like_N"/>
</dbReference>
<accession>A0ABN6I0U1</accession>
<keyword evidence="4" id="KW-1185">Reference proteome</keyword>
<protein>
    <recommendedName>
        <fullName evidence="2">Gliding motility protein GldL-like N-terminal domain-containing protein</fullName>
    </recommendedName>
</protein>